<organism evidence="1 2">
    <name type="scientific">Exophiala dermatitidis</name>
    <name type="common">Black yeast-like fungus</name>
    <name type="synonym">Wangiella dermatitidis</name>
    <dbReference type="NCBI Taxonomy" id="5970"/>
    <lineage>
        <taxon>Eukaryota</taxon>
        <taxon>Fungi</taxon>
        <taxon>Dikarya</taxon>
        <taxon>Ascomycota</taxon>
        <taxon>Pezizomycotina</taxon>
        <taxon>Eurotiomycetes</taxon>
        <taxon>Chaetothyriomycetidae</taxon>
        <taxon>Chaetothyriales</taxon>
        <taxon>Herpotrichiellaceae</taxon>
        <taxon>Exophiala</taxon>
    </lineage>
</organism>
<protein>
    <submittedName>
        <fullName evidence="1">Uncharacterized protein</fullName>
    </submittedName>
</protein>
<proteinExistence type="predicted"/>
<comment type="caution">
    <text evidence="1">The sequence shown here is derived from an EMBL/GenBank/DDBJ whole genome shotgun (WGS) entry which is preliminary data.</text>
</comment>
<accession>A0AAN6ITQ8</accession>
<evidence type="ECO:0000313" key="1">
    <source>
        <dbReference type="EMBL" id="KAJ8991019.1"/>
    </source>
</evidence>
<gene>
    <name evidence="1" type="ORF">HRR80_005077</name>
</gene>
<name>A0AAN6ITQ8_EXODE</name>
<dbReference type="AlphaFoldDB" id="A0AAN6ITQ8"/>
<dbReference type="EMBL" id="JAJGCB010000009">
    <property type="protein sequence ID" value="KAJ8991019.1"/>
    <property type="molecule type" value="Genomic_DNA"/>
</dbReference>
<reference evidence="1" key="1">
    <citation type="submission" date="2023-01" db="EMBL/GenBank/DDBJ databases">
        <title>Exophiala dermititidis isolated from Cystic Fibrosis Patient.</title>
        <authorList>
            <person name="Kurbessoian T."/>
            <person name="Crocker A."/>
            <person name="Murante D."/>
            <person name="Hogan D.A."/>
            <person name="Stajich J.E."/>
        </authorList>
    </citation>
    <scope>NUCLEOTIDE SEQUENCE</scope>
    <source>
        <strain evidence="1">Ex8</strain>
    </source>
</reference>
<dbReference type="Proteomes" id="UP001161757">
    <property type="component" value="Unassembled WGS sequence"/>
</dbReference>
<evidence type="ECO:0000313" key="2">
    <source>
        <dbReference type="Proteomes" id="UP001161757"/>
    </source>
</evidence>
<sequence length="128" mass="14022">MTDHPLSRSARGSCHYSAPAFSQLLVDEARIYSWAPPVEDQRLASVHTLELWSIAKDPETLASGSNDQPHPWAGKSSAPECTLLANAAYDSQEKVPFHARAPLLAACEDRGSYQAAQPLKRALANDWH</sequence>